<keyword evidence="2" id="KW-1185">Reference proteome</keyword>
<evidence type="ECO:0000313" key="1">
    <source>
        <dbReference type="EMBL" id="GAB48153.1"/>
    </source>
</evidence>
<gene>
    <name evidence="1" type="ORF">MOPEL_067_00020</name>
</gene>
<dbReference type="EMBL" id="BAFE01000047">
    <property type="protein sequence ID" value="GAB48153.1"/>
    <property type="molecule type" value="Genomic_DNA"/>
</dbReference>
<name>H5UQZ5_9MICO</name>
<organism evidence="1 2">
    <name type="scientific">Mobilicoccus pelagius NBRC 104925</name>
    <dbReference type="NCBI Taxonomy" id="1089455"/>
    <lineage>
        <taxon>Bacteria</taxon>
        <taxon>Bacillati</taxon>
        <taxon>Actinomycetota</taxon>
        <taxon>Actinomycetes</taxon>
        <taxon>Micrococcales</taxon>
        <taxon>Dermatophilaceae</taxon>
        <taxon>Mobilicoccus</taxon>
    </lineage>
</organism>
<protein>
    <recommendedName>
        <fullName evidence="3">Tetratricopeptide repeat protein</fullName>
    </recommendedName>
</protein>
<dbReference type="STRING" id="1089455.MOPEL_067_00020"/>
<comment type="caution">
    <text evidence="1">The sequence shown here is derived from an EMBL/GenBank/DDBJ whole genome shotgun (WGS) entry which is preliminary data.</text>
</comment>
<dbReference type="Proteomes" id="UP000004367">
    <property type="component" value="Unassembled WGS sequence"/>
</dbReference>
<evidence type="ECO:0008006" key="3">
    <source>
        <dbReference type="Google" id="ProtNLM"/>
    </source>
</evidence>
<dbReference type="OrthoDB" id="8450665at2"/>
<evidence type="ECO:0000313" key="2">
    <source>
        <dbReference type="Proteomes" id="UP000004367"/>
    </source>
</evidence>
<sequence>MQTWGIILATIQQALAGRNDSARAALEACWADTAPDDAAMRCVIAHYLADQQDSLEAEIAWDEQALEAFPSIPDDGLAVIGVPSAARFEPSLRLNLGDGYLRAGRIADARTQVDLARAVARELPPDGYGAMIRGGIERLGERISAS</sequence>
<accession>H5UQZ5</accession>
<dbReference type="AlphaFoldDB" id="H5UQZ5"/>
<dbReference type="eggNOG" id="COG1219">
    <property type="taxonomic scope" value="Bacteria"/>
</dbReference>
<dbReference type="Gene3D" id="1.25.40.10">
    <property type="entry name" value="Tetratricopeptide repeat domain"/>
    <property type="match status" value="1"/>
</dbReference>
<dbReference type="InterPro" id="IPR011990">
    <property type="entry name" value="TPR-like_helical_dom_sf"/>
</dbReference>
<dbReference type="RefSeq" id="WP_009482051.1">
    <property type="nucleotide sequence ID" value="NZ_BAFE01000047.1"/>
</dbReference>
<proteinExistence type="predicted"/>
<reference evidence="1 2" key="1">
    <citation type="submission" date="2012-02" db="EMBL/GenBank/DDBJ databases">
        <title>Whole genome shotgun sequence of Mobilicoccus pelagius NBRC 104925.</title>
        <authorList>
            <person name="Yoshida Y."/>
            <person name="Hosoyama A."/>
            <person name="Tsuchikane K."/>
            <person name="Katsumata H."/>
            <person name="Yamazaki S."/>
            <person name="Fujita N."/>
        </authorList>
    </citation>
    <scope>NUCLEOTIDE SEQUENCE [LARGE SCALE GENOMIC DNA]</scope>
    <source>
        <strain evidence="1 2">NBRC 104925</strain>
    </source>
</reference>